<keyword evidence="3" id="KW-1185">Reference proteome</keyword>
<name>A0ABY7BXS7_9HYPH</name>
<dbReference type="Proteomes" id="UP001164020">
    <property type="component" value="Chromosome"/>
</dbReference>
<feature type="signal peptide" evidence="1">
    <location>
        <begin position="1"/>
        <end position="21"/>
    </location>
</feature>
<protein>
    <submittedName>
        <fullName evidence="2">Uncharacterized protein</fullName>
    </submittedName>
</protein>
<evidence type="ECO:0000256" key="1">
    <source>
        <dbReference type="SAM" id="SignalP"/>
    </source>
</evidence>
<accession>A0ABY7BXS7</accession>
<proteinExistence type="predicted"/>
<sequence>MRILVPVFIAALPLAACNASAPYPNGTPFASARVSANPYRPGTPQFCRQYARQTAANTYENRIDRSEDGFGVRALTQQSAARDGDRAYRRCLQRGR</sequence>
<reference evidence="2" key="1">
    <citation type="submission" date="2022-12" db="EMBL/GenBank/DDBJ databases">
        <title>Jiella pelagia sp. nov., isolated from phosphonate enriched culture of Northwest Pacific surface seawater.</title>
        <authorList>
            <person name="Shin D.Y."/>
            <person name="Hwang C.Y."/>
        </authorList>
    </citation>
    <scope>NUCLEOTIDE SEQUENCE</scope>
    <source>
        <strain evidence="2">HL-NP1</strain>
    </source>
</reference>
<dbReference type="EMBL" id="CP114029">
    <property type="protein sequence ID" value="WAP67465.1"/>
    <property type="molecule type" value="Genomic_DNA"/>
</dbReference>
<gene>
    <name evidence="2" type="ORF">OH818_18325</name>
</gene>
<dbReference type="RefSeq" id="WP_268879924.1">
    <property type="nucleotide sequence ID" value="NZ_CP114029.1"/>
</dbReference>
<keyword evidence="1" id="KW-0732">Signal</keyword>
<evidence type="ECO:0000313" key="3">
    <source>
        <dbReference type="Proteomes" id="UP001164020"/>
    </source>
</evidence>
<evidence type="ECO:0000313" key="2">
    <source>
        <dbReference type="EMBL" id="WAP67465.1"/>
    </source>
</evidence>
<organism evidence="2 3">
    <name type="scientific">Jiella pelagia</name>
    <dbReference type="NCBI Taxonomy" id="2986949"/>
    <lineage>
        <taxon>Bacteria</taxon>
        <taxon>Pseudomonadati</taxon>
        <taxon>Pseudomonadota</taxon>
        <taxon>Alphaproteobacteria</taxon>
        <taxon>Hyphomicrobiales</taxon>
        <taxon>Aurantimonadaceae</taxon>
        <taxon>Jiella</taxon>
    </lineage>
</organism>
<feature type="chain" id="PRO_5045111351" evidence="1">
    <location>
        <begin position="22"/>
        <end position="96"/>
    </location>
</feature>